<evidence type="ECO:0000313" key="11">
    <source>
        <dbReference type="Proteomes" id="UP000694844"/>
    </source>
</evidence>
<keyword evidence="4 9" id="KW-0732">Signal</keyword>
<dbReference type="OrthoDB" id="6129461at2759"/>
<dbReference type="Proteomes" id="UP000694844">
    <property type="component" value="Chromosome 9"/>
</dbReference>
<dbReference type="AlphaFoldDB" id="A0A8B8C1K6"/>
<proteinExistence type="predicted"/>
<keyword evidence="11" id="KW-1185">Reference proteome</keyword>
<dbReference type="InterPro" id="IPR009011">
    <property type="entry name" value="Man6P_isomerase_rcpt-bd_dom_sf"/>
</dbReference>
<evidence type="ECO:0000256" key="1">
    <source>
        <dbReference type="ARBA" id="ARBA00004308"/>
    </source>
</evidence>
<evidence type="ECO:0000256" key="6">
    <source>
        <dbReference type="ARBA" id="ARBA00023136"/>
    </source>
</evidence>
<organism evidence="11 12">
    <name type="scientific">Crassostrea virginica</name>
    <name type="common">Eastern oyster</name>
    <dbReference type="NCBI Taxonomy" id="6565"/>
    <lineage>
        <taxon>Eukaryota</taxon>
        <taxon>Metazoa</taxon>
        <taxon>Spiralia</taxon>
        <taxon>Lophotrochozoa</taxon>
        <taxon>Mollusca</taxon>
        <taxon>Bivalvia</taxon>
        <taxon>Autobranchia</taxon>
        <taxon>Pteriomorphia</taxon>
        <taxon>Ostreida</taxon>
        <taxon>Ostreoidea</taxon>
        <taxon>Ostreidae</taxon>
        <taxon>Crassostrea</taxon>
    </lineage>
</organism>
<feature type="signal peptide" evidence="9">
    <location>
        <begin position="1"/>
        <end position="16"/>
    </location>
</feature>
<feature type="transmembrane region" description="Helical" evidence="8">
    <location>
        <begin position="229"/>
        <end position="254"/>
    </location>
</feature>
<keyword evidence="2" id="KW-0813">Transport</keyword>
<dbReference type="GO" id="GO:0000139">
    <property type="term" value="C:Golgi membrane"/>
    <property type="evidence" value="ECO:0007669"/>
    <property type="project" value="UniProtKB-SubCell"/>
</dbReference>
<keyword evidence="6 8" id="KW-0472">Membrane</keyword>
<evidence type="ECO:0000313" key="12">
    <source>
        <dbReference type="RefSeq" id="XP_022309537.1"/>
    </source>
</evidence>
<dbReference type="SUPFAM" id="SSF50911">
    <property type="entry name" value="Mannose 6-phosphate receptor domain"/>
    <property type="match status" value="1"/>
</dbReference>
<protein>
    <submittedName>
        <fullName evidence="12">Uncharacterized protein LOC111115181</fullName>
    </submittedName>
</protein>
<keyword evidence="7" id="KW-1015">Disulfide bond</keyword>
<evidence type="ECO:0000256" key="9">
    <source>
        <dbReference type="SAM" id="SignalP"/>
    </source>
</evidence>
<evidence type="ECO:0000256" key="7">
    <source>
        <dbReference type="ARBA" id="ARBA00023157"/>
    </source>
</evidence>
<gene>
    <name evidence="12" type="primary">LOC111115181</name>
</gene>
<name>A0A8B8C1K6_CRAVI</name>
<evidence type="ECO:0000256" key="3">
    <source>
        <dbReference type="ARBA" id="ARBA00022692"/>
    </source>
</evidence>
<dbReference type="PANTHER" id="PTHR15071">
    <property type="entry name" value="MANNOSE-6-PHOSPHATE RECEPTOR FAMILY MEMBER"/>
    <property type="match status" value="1"/>
</dbReference>
<keyword evidence="3 8" id="KW-0812">Transmembrane</keyword>
<dbReference type="InterPro" id="IPR044865">
    <property type="entry name" value="MRH_dom"/>
</dbReference>
<sequence length="279" mass="31667">MDRAFIFLLFVSVVLGSNLKKYIPQRCIMVNPKVPCVCKDEYGNFVDLRPLALKNLTARFQDHEPADGDNNHVYSWNPCYPFVEKSLNDMSGCLNVASCRVNKKAREFEDIGIQNGATFGHFDNGNLSLTYKSRDQKRTTVLSLYCDQVQEESTLRAVGDMGGFFWLQLRSKYSCPQNESTIRQYPGSEILFGAAVLANMTEEPHIPTMPTPGSVTVNPKPNPAPNLHYITFLLSGILITSFLILLVLVGRLFWRALRRDPYPRYSLVPDEDILENKIY</sequence>
<dbReference type="GeneID" id="111115181"/>
<dbReference type="PROSITE" id="PS51914">
    <property type="entry name" value="MRH"/>
    <property type="match status" value="1"/>
</dbReference>
<evidence type="ECO:0000259" key="10">
    <source>
        <dbReference type="PROSITE" id="PS51914"/>
    </source>
</evidence>
<dbReference type="KEGG" id="cvn:111115181"/>
<comment type="subcellular location">
    <subcellularLocation>
        <location evidence="1">Endomembrane system</location>
    </subcellularLocation>
</comment>
<dbReference type="PANTHER" id="PTHR15071:SF0">
    <property type="entry name" value="MANNOSE 6-PHOSPHATE RECEPTOR-LIKE PROTEIN 1"/>
    <property type="match status" value="1"/>
</dbReference>
<evidence type="ECO:0000256" key="5">
    <source>
        <dbReference type="ARBA" id="ARBA00022989"/>
    </source>
</evidence>
<evidence type="ECO:0000256" key="8">
    <source>
        <dbReference type="SAM" id="Phobius"/>
    </source>
</evidence>
<keyword evidence="5 8" id="KW-1133">Transmembrane helix</keyword>
<dbReference type="Gene3D" id="2.70.130.10">
    <property type="entry name" value="Mannose-6-phosphate receptor binding domain"/>
    <property type="match status" value="1"/>
</dbReference>
<dbReference type="GO" id="GO:0005802">
    <property type="term" value="C:trans-Golgi network"/>
    <property type="evidence" value="ECO:0007669"/>
    <property type="project" value="TreeGrafter"/>
</dbReference>
<feature type="domain" description="MRH" evidence="10">
    <location>
        <begin position="34"/>
        <end position="177"/>
    </location>
</feature>
<evidence type="ECO:0000256" key="4">
    <source>
        <dbReference type="ARBA" id="ARBA00022729"/>
    </source>
</evidence>
<feature type="chain" id="PRO_5034989466" evidence="9">
    <location>
        <begin position="17"/>
        <end position="279"/>
    </location>
</feature>
<dbReference type="GO" id="GO:0010008">
    <property type="term" value="C:endosome membrane"/>
    <property type="evidence" value="ECO:0007669"/>
    <property type="project" value="UniProtKB-SubCell"/>
</dbReference>
<accession>A0A8B8C1K6</accession>
<dbReference type="RefSeq" id="XP_022309537.1">
    <property type="nucleotide sequence ID" value="XM_022453829.1"/>
</dbReference>
<evidence type="ECO:0000256" key="2">
    <source>
        <dbReference type="ARBA" id="ARBA00022448"/>
    </source>
</evidence>
<reference evidence="12" key="1">
    <citation type="submission" date="2025-08" db="UniProtKB">
        <authorList>
            <consortium name="RefSeq"/>
        </authorList>
    </citation>
    <scope>IDENTIFICATION</scope>
    <source>
        <tissue evidence="12">Whole sample</tissue>
    </source>
</reference>